<dbReference type="OMA" id="DLEHMKL"/>
<dbReference type="VEuPathDB" id="VectorBase:HLOH_046751"/>
<evidence type="ECO:0000256" key="5">
    <source>
        <dbReference type="SAM" id="MobiDB-lite"/>
    </source>
</evidence>
<feature type="transmembrane region" description="Helical" evidence="6">
    <location>
        <begin position="318"/>
        <end position="342"/>
    </location>
</feature>
<name>A0A9J6GGK6_HAELO</name>
<dbReference type="EMBL" id="JABSTR010000006">
    <property type="protein sequence ID" value="KAH9373991.1"/>
    <property type="molecule type" value="Genomic_DNA"/>
</dbReference>
<dbReference type="GO" id="GO:0022857">
    <property type="term" value="F:transmembrane transporter activity"/>
    <property type="evidence" value="ECO:0007669"/>
    <property type="project" value="InterPro"/>
</dbReference>
<evidence type="ECO:0000256" key="6">
    <source>
        <dbReference type="SAM" id="Phobius"/>
    </source>
</evidence>
<dbReference type="GO" id="GO:0016020">
    <property type="term" value="C:membrane"/>
    <property type="evidence" value="ECO:0007669"/>
    <property type="project" value="UniProtKB-SubCell"/>
</dbReference>
<organism evidence="8 9">
    <name type="scientific">Haemaphysalis longicornis</name>
    <name type="common">Bush tick</name>
    <dbReference type="NCBI Taxonomy" id="44386"/>
    <lineage>
        <taxon>Eukaryota</taxon>
        <taxon>Metazoa</taxon>
        <taxon>Ecdysozoa</taxon>
        <taxon>Arthropoda</taxon>
        <taxon>Chelicerata</taxon>
        <taxon>Arachnida</taxon>
        <taxon>Acari</taxon>
        <taxon>Parasitiformes</taxon>
        <taxon>Ixodida</taxon>
        <taxon>Ixodoidea</taxon>
        <taxon>Ixodidae</taxon>
        <taxon>Haemaphysalinae</taxon>
        <taxon>Haemaphysalis</taxon>
    </lineage>
</organism>
<dbReference type="PANTHER" id="PTHR24064">
    <property type="entry name" value="SOLUTE CARRIER FAMILY 22 MEMBER"/>
    <property type="match status" value="1"/>
</dbReference>
<keyword evidence="9" id="KW-1185">Reference proteome</keyword>
<feature type="domain" description="Major facilitator superfamily (MFS) profile" evidence="7">
    <location>
        <begin position="1"/>
        <end position="403"/>
    </location>
</feature>
<feature type="region of interest" description="Disordered" evidence="5">
    <location>
        <begin position="440"/>
        <end position="483"/>
    </location>
</feature>
<dbReference type="InterPro" id="IPR020846">
    <property type="entry name" value="MFS_dom"/>
</dbReference>
<feature type="transmembrane region" description="Helical" evidence="6">
    <location>
        <begin position="38"/>
        <end position="55"/>
    </location>
</feature>
<sequence>MQVACSEWDYDPELARNTLVSHWNLVCSRRPLVAVADAVYSTGALAAMAIAGYFAESSGRKPVIITGVTVLLVATLGITFADTYTMYITSRFLNSGCATTVFVVSQTLFFEVSTDHRRARNIALAFAFGNIAAEFWFDLLRQLHADWQHLQATILSPTLLMVSAFVAVYESPRWLVYKQKIWEAEALMLAAARKNGFSWSEAMILTGKIKDEVAKRQQFQIRDLDGTQSPDIGKHVVVMSLTYFSATFAFYATLQSLVARHEPWVRVSASAASALWFMFLTWAINRVPHRQLVRVLFGMLGGLSALMSLGTWTTEVHAVVYIVAKGCSQATLLMNIILILELFPTPVRCQVQCLTFACGRVAAVVASLLQVLSYTGREDVVLALMATLAFASLLVLRYIPGIDTYAVTSEASSRLSSRRVWAQSTHNLEAMKSTLAPTAYGRKKQKKRCRTKSPNRKRSPHEPCLSNQASTLSLSSPPRSPVARTLSLEQVAQKHQK</sequence>
<feature type="transmembrane region" description="Helical" evidence="6">
    <location>
        <begin position="92"/>
        <end position="110"/>
    </location>
</feature>
<gene>
    <name evidence="8" type="ORF">HPB48_018763</name>
</gene>
<dbReference type="Proteomes" id="UP000821853">
    <property type="component" value="Chromosome 4"/>
</dbReference>
<evidence type="ECO:0000256" key="3">
    <source>
        <dbReference type="ARBA" id="ARBA00022989"/>
    </source>
</evidence>
<keyword evidence="4 6" id="KW-0472">Membrane</keyword>
<evidence type="ECO:0000256" key="1">
    <source>
        <dbReference type="ARBA" id="ARBA00004141"/>
    </source>
</evidence>
<evidence type="ECO:0000313" key="9">
    <source>
        <dbReference type="Proteomes" id="UP000821853"/>
    </source>
</evidence>
<dbReference type="OrthoDB" id="5296287at2759"/>
<feature type="transmembrane region" description="Helical" evidence="6">
    <location>
        <begin position="62"/>
        <end position="80"/>
    </location>
</feature>
<keyword evidence="3 6" id="KW-1133">Transmembrane helix</keyword>
<evidence type="ECO:0000259" key="7">
    <source>
        <dbReference type="PROSITE" id="PS50850"/>
    </source>
</evidence>
<accession>A0A9J6GGK6</accession>
<dbReference type="InterPro" id="IPR011701">
    <property type="entry name" value="MFS"/>
</dbReference>
<evidence type="ECO:0000313" key="8">
    <source>
        <dbReference type="EMBL" id="KAH9373991.1"/>
    </source>
</evidence>
<comment type="caution">
    <text evidence="8">The sequence shown here is derived from an EMBL/GenBank/DDBJ whole genome shotgun (WGS) entry which is preliminary data.</text>
</comment>
<dbReference type="Pfam" id="PF07690">
    <property type="entry name" value="MFS_1"/>
    <property type="match status" value="1"/>
</dbReference>
<dbReference type="PROSITE" id="PS50850">
    <property type="entry name" value="MFS"/>
    <property type="match status" value="1"/>
</dbReference>
<dbReference type="Gene3D" id="1.20.1250.20">
    <property type="entry name" value="MFS general substrate transporter like domains"/>
    <property type="match status" value="1"/>
</dbReference>
<feature type="transmembrane region" description="Helical" evidence="6">
    <location>
        <begin position="264"/>
        <end position="285"/>
    </location>
</feature>
<feature type="compositionally biased region" description="Basic residues" evidence="5">
    <location>
        <begin position="441"/>
        <end position="459"/>
    </location>
</feature>
<proteinExistence type="predicted"/>
<reference evidence="8 9" key="1">
    <citation type="journal article" date="2020" name="Cell">
        <title>Large-Scale Comparative Analyses of Tick Genomes Elucidate Their Genetic Diversity and Vector Capacities.</title>
        <authorList>
            <consortium name="Tick Genome and Microbiome Consortium (TIGMIC)"/>
            <person name="Jia N."/>
            <person name="Wang J."/>
            <person name="Shi W."/>
            <person name="Du L."/>
            <person name="Sun Y."/>
            <person name="Zhan W."/>
            <person name="Jiang J.F."/>
            <person name="Wang Q."/>
            <person name="Zhang B."/>
            <person name="Ji P."/>
            <person name="Bell-Sakyi L."/>
            <person name="Cui X.M."/>
            <person name="Yuan T.T."/>
            <person name="Jiang B.G."/>
            <person name="Yang W.F."/>
            <person name="Lam T.T."/>
            <person name="Chang Q.C."/>
            <person name="Ding S.J."/>
            <person name="Wang X.J."/>
            <person name="Zhu J.G."/>
            <person name="Ruan X.D."/>
            <person name="Zhao L."/>
            <person name="Wei J.T."/>
            <person name="Ye R.Z."/>
            <person name="Que T.C."/>
            <person name="Du C.H."/>
            <person name="Zhou Y.H."/>
            <person name="Cheng J.X."/>
            <person name="Dai P.F."/>
            <person name="Guo W.B."/>
            <person name="Han X.H."/>
            <person name="Huang E.J."/>
            <person name="Li L.F."/>
            <person name="Wei W."/>
            <person name="Gao Y.C."/>
            <person name="Liu J.Z."/>
            <person name="Shao H.Z."/>
            <person name="Wang X."/>
            <person name="Wang C.C."/>
            <person name="Yang T.C."/>
            <person name="Huo Q.B."/>
            <person name="Li W."/>
            <person name="Chen H.Y."/>
            <person name="Chen S.E."/>
            <person name="Zhou L.G."/>
            <person name="Ni X.B."/>
            <person name="Tian J.H."/>
            <person name="Sheng Y."/>
            <person name="Liu T."/>
            <person name="Pan Y.S."/>
            <person name="Xia L.Y."/>
            <person name="Li J."/>
            <person name="Zhao F."/>
            <person name="Cao W.C."/>
        </authorList>
    </citation>
    <scope>NUCLEOTIDE SEQUENCE [LARGE SCALE GENOMIC DNA]</scope>
    <source>
        <strain evidence="8">HaeL-2018</strain>
    </source>
</reference>
<protein>
    <recommendedName>
        <fullName evidence="7">Major facilitator superfamily (MFS) profile domain-containing protein</fullName>
    </recommendedName>
</protein>
<dbReference type="InterPro" id="IPR036259">
    <property type="entry name" value="MFS_trans_sf"/>
</dbReference>
<feature type="transmembrane region" description="Helical" evidence="6">
    <location>
        <begin position="149"/>
        <end position="169"/>
    </location>
</feature>
<feature type="transmembrane region" description="Helical" evidence="6">
    <location>
        <begin position="380"/>
        <end position="399"/>
    </location>
</feature>
<feature type="transmembrane region" description="Helical" evidence="6">
    <location>
        <begin position="354"/>
        <end position="374"/>
    </location>
</feature>
<feature type="transmembrane region" description="Helical" evidence="6">
    <location>
        <begin position="122"/>
        <end position="137"/>
    </location>
</feature>
<keyword evidence="2 6" id="KW-0812">Transmembrane</keyword>
<dbReference type="AlphaFoldDB" id="A0A9J6GGK6"/>
<evidence type="ECO:0000256" key="2">
    <source>
        <dbReference type="ARBA" id="ARBA00022692"/>
    </source>
</evidence>
<feature type="transmembrane region" description="Helical" evidence="6">
    <location>
        <begin position="292"/>
        <end position="312"/>
    </location>
</feature>
<dbReference type="SUPFAM" id="SSF103473">
    <property type="entry name" value="MFS general substrate transporter"/>
    <property type="match status" value="1"/>
</dbReference>
<feature type="transmembrane region" description="Helical" evidence="6">
    <location>
        <begin position="236"/>
        <end position="258"/>
    </location>
</feature>
<comment type="subcellular location">
    <subcellularLocation>
        <location evidence="1">Membrane</location>
        <topology evidence="1">Multi-pass membrane protein</topology>
    </subcellularLocation>
</comment>
<evidence type="ECO:0000256" key="4">
    <source>
        <dbReference type="ARBA" id="ARBA00023136"/>
    </source>
</evidence>